<accession>A0A1Y2I253</accession>
<dbReference type="EMBL" id="MCFL01000002">
    <property type="protein sequence ID" value="ORZ40946.1"/>
    <property type="molecule type" value="Genomic_DNA"/>
</dbReference>
<evidence type="ECO:0000313" key="1">
    <source>
        <dbReference type="EMBL" id="ORZ40946.1"/>
    </source>
</evidence>
<reference evidence="1 2" key="1">
    <citation type="submission" date="2016-07" db="EMBL/GenBank/DDBJ databases">
        <title>Pervasive Adenine N6-methylation of Active Genes in Fungi.</title>
        <authorList>
            <consortium name="DOE Joint Genome Institute"/>
            <person name="Mondo S.J."/>
            <person name="Dannebaum R.O."/>
            <person name="Kuo R.C."/>
            <person name="Labutti K."/>
            <person name="Haridas S."/>
            <person name="Kuo A."/>
            <person name="Salamov A."/>
            <person name="Ahrendt S.R."/>
            <person name="Lipzen A."/>
            <person name="Sullivan W."/>
            <person name="Andreopoulos W.B."/>
            <person name="Clum A."/>
            <person name="Lindquist E."/>
            <person name="Daum C."/>
            <person name="Ramamoorthy G.K."/>
            <person name="Gryganskyi A."/>
            <person name="Culley D."/>
            <person name="Magnuson J.K."/>
            <person name="James T.Y."/>
            <person name="O'Malley M.A."/>
            <person name="Stajich J.E."/>
            <person name="Spatafora J.W."/>
            <person name="Visel A."/>
            <person name="Grigoriev I.V."/>
        </authorList>
    </citation>
    <scope>NUCLEOTIDE SEQUENCE [LARGE SCALE GENOMIC DNA]</scope>
    <source>
        <strain evidence="1 2">PL171</strain>
    </source>
</reference>
<sequence>MATLCHCRRRLPTSGLISGFTTVPDRVSEFYFLVADNGDLIKCTPTKSALLKRIPNLRDASVTYLARDALDGESVDVLLARSDVSNWQLLLVTADSVQEIDVVDALSPVCHAVAWPAADARVSDGGLQRSPPVVMAANNKLVQVSELVPFIVDSSSQEVRRASRSTDHARFDCTVFQHRDSTARLQDNELVDVSQQINWDLTQPTLAIHAYDSLVAHITSGSICTYAAPASDTSTDSPTWSLPINCAESWSPPPGAWIVCAAACKDTIAVATCSDAGQSTIALLSMHALGQGPTWTSVVFPETPTCLCLVAAGAAVWVGTLEEQLLHYVPVDMTDVHWTVRLPDQCVPNAVVAFGSGYWLARGRAGWSSSSPSRTACRPWRRPWKWVLGPCVWWPWVIRNRFPLL</sequence>
<dbReference type="OrthoDB" id="5553182at2759"/>
<organism evidence="1 2">
    <name type="scientific">Catenaria anguillulae PL171</name>
    <dbReference type="NCBI Taxonomy" id="765915"/>
    <lineage>
        <taxon>Eukaryota</taxon>
        <taxon>Fungi</taxon>
        <taxon>Fungi incertae sedis</taxon>
        <taxon>Blastocladiomycota</taxon>
        <taxon>Blastocladiomycetes</taxon>
        <taxon>Blastocladiales</taxon>
        <taxon>Catenariaceae</taxon>
        <taxon>Catenaria</taxon>
    </lineage>
</organism>
<protein>
    <submittedName>
        <fullName evidence="1">Uncharacterized protein</fullName>
    </submittedName>
</protein>
<name>A0A1Y2I253_9FUNG</name>
<dbReference type="Proteomes" id="UP000193411">
    <property type="component" value="Unassembled WGS sequence"/>
</dbReference>
<evidence type="ECO:0000313" key="2">
    <source>
        <dbReference type="Proteomes" id="UP000193411"/>
    </source>
</evidence>
<dbReference type="AlphaFoldDB" id="A0A1Y2I253"/>
<gene>
    <name evidence="1" type="ORF">BCR44DRAFT_1103209</name>
</gene>
<proteinExistence type="predicted"/>
<dbReference type="Gene3D" id="2.130.10.10">
    <property type="entry name" value="YVTN repeat-like/Quinoprotein amine dehydrogenase"/>
    <property type="match status" value="1"/>
</dbReference>
<dbReference type="InterPro" id="IPR015943">
    <property type="entry name" value="WD40/YVTN_repeat-like_dom_sf"/>
</dbReference>
<comment type="caution">
    <text evidence="1">The sequence shown here is derived from an EMBL/GenBank/DDBJ whole genome shotgun (WGS) entry which is preliminary data.</text>
</comment>
<keyword evidence="2" id="KW-1185">Reference proteome</keyword>